<dbReference type="Pfam" id="PF00226">
    <property type="entry name" value="DnaJ"/>
    <property type="match status" value="1"/>
</dbReference>
<dbReference type="EMBL" id="HBHA01000401">
    <property type="protein sequence ID" value="CAD9576722.1"/>
    <property type="molecule type" value="Transcribed_RNA"/>
</dbReference>
<dbReference type="PANTHER" id="PTHR43948">
    <property type="entry name" value="DNAJ HOMOLOG SUBFAMILY B"/>
    <property type="match status" value="1"/>
</dbReference>
<name>A0A7S2KH10_BIGNA</name>
<reference evidence="3" key="1">
    <citation type="submission" date="2021-01" db="EMBL/GenBank/DDBJ databases">
        <authorList>
            <person name="Corre E."/>
            <person name="Pelletier E."/>
            <person name="Niang G."/>
            <person name="Scheremetjew M."/>
            <person name="Finn R."/>
            <person name="Kale V."/>
            <person name="Holt S."/>
            <person name="Cochrane G."/>
            <person name="Meng A."/>
            <person name="Brown T."/>
            <person name="Cohen L."/>
        </authorList>
    </citation>
    <scope>NUCLEOTIDE SEQUENCE</scope>
    <source>
        <strain evidence="3">CCMP1258.1</strain>
    </source>
</reference>
<feature type="region of interest" description="Disordered" evidence="1">
    <location>
        <begin position="62"/>
        <end position="130"/>
    </location>
</feature>
<dbReference type="AlphaFoldDB" id="A0A7S2KH10"/>
<sequence length="169" mass="19180">MDIKKAFRKLAIKVHPDKFLDKEKKKKATVAFKRIKYAFDNLVETTTRSIYDKYGAKGLQRHLEGDDPLQSEDGCDDEDESSSGDSSLLAQQRQRRGERRRKGKARTGRPKRIDSVYGGAFDDQIGDAGRGGNKDAFDEFTEYVAGQDSGFFSAFGRDDELFPADQRRR</sequence>
<dbReference type="CDD" id="cd06257">
    <property type="entry name" value="DnaJ"/>
    <property type="match status" value="1"/>
</dbReference>
<feature type="compositionally biased region" description="Basic residues" evidence="1">
    <location>
        <begin position="93"/>
        <end position="110"/>
    </location>
</feature>
<dbReference type="InterPro" id="IPR001623">
    <property type="entry name" value="DnaJ_domain"/>
</dbReference>
<evidence type="ECO:0000259" key="2">
    <source>
        <dbReference type="PROSITE" id="PS50076"/>
    </source>
</evidence>
<dbReference type="PRINTS" id="PR00625">
    <property type="entry name" value="JDOMAIN"/>
</dbReference>
<dbReference type="SUPFAM" id="SSF46565">
    <property type="entry name" value="Chaperone J-domain"/>
    <property type="match status" value="1"/>
</dbReference>
<accession>A0A7S2KH10</accession>
<evidence type="ECO:0000313" key="3">
    <source>
        <dbReference type="EMBL" id="CAD9576722.1"/>
    </source>
</evidence>
<proteinExistence type="predicted"/>
<feature type="domain" description="J" evidence="2">
    <location>
        <begin position="1"/>
        <end position="55"/>
    </location>
</feature>
<organism evidence="3">
    <name type="scientific">Bigelowiella natans</name>
    <name type="common">Pedinomonas minutissima</name>
    <name type="synonym">Chlorarachnion sp. (strain CCMP621)</name>
    <dbReference type="NCBI Taxonomy" id="227086"/>
    <lineage>
        <taxon>Eukaryota</taxon>
        <taxon>Sar</taxon>
        <taxon>Rhizaria</taxon>
        <taxon>Cercozoa</taxon>
        <taxon>Chlorarachniophyceae</taxon>
        <taxon>Bigelowiella</taxon>
    </lineage>
</organism>
<gene>
    <name evidence="3" type="ORF">BIGN1055_LOCUS261</name>
</gene>
<dbReference type="Gene3D" id="1.10.287.110">
    <property type="entry name" value="DnaJ domain"/>
    <property type="match status" value="1"/>
</dbReference>
<evidence type="ECO:0000256" key="1">
    <source>
        <dbReference type="SAM" id="MobiDB-lite"/>
    </source>
</evidence>
<protein>
    <recommendedName>
        <fullName evidence="2">J domain-containing protein</fullName>
    </recommendedName>
</protein>
<dbReference type="PROSITE" id="PS50076">
    <property type="entry name" value="DNAJ_2"/>
    <property type="match status" value="1"/>
</dbReference>
<dbReference type="PANTHER" id="PTHR43948:SF10">
    <property type="entry name" value="MRJ, ISOFORM E"/>
    <property type="match status" value="1"/>
</dbReference>
<feature type="compositionally biased region" description="Acidic residues" evidence="1">
    <location>
        <begin position="66"/>
        <end position="82"/>
    </location>
</feature>
<dbReference type="InterPro" id="IPR036869">
    <property type="entry name" value="J_dom_sf"/>
</dbReference>